<dbReference type="InterPro" id="IPR038372">
    <property type="entry name" value="PA/PA-X_sf"/>
</dbReference>
<dbReference type="Gene3D" id="3.40.91.90">
    <property type="entry name" value="Influenza RNA-dependent RNA polymerase subunit PA, endonuclease domain"/>
    <property type="match status" value="1"/>
</dbReference>
<dbReference type="GO" id="GO:0003723">
    <property type="term" value="F:RNA binding"/>
    <property type="evidence" value="ECO:0007669"/>
    <property type="project" value="InterPro"/>
</dbReference>
<reference evidence="1" key="1">
    <citation type="submission" date="2021-08" db="EMBL/GenBank/DDBJ databases">
        <authorList>
            <person name="Li N.N."/>
        </authorList>
    </citation>
    <scope>NUCLEOTIDE SEQUENCE</scope>
    <source>
        <strain evidence="1">VOV1_No4_Am031-HUB2019</strain>
    </source>
</reference>
<organism evidence="1">
    <name type="scientific">Varroa orthomyxovirus-1</name>
    <dbReference type="NCBI Taxonomy" id="2510845"/>
    <lineage>
        <taxon>Viruses</taxon>
        <taxon>Riboviria</taxon>
        <taxon>Orthornavirae</taxon>
        <taxon>Negarnaviricota</taxon>
        <taxon>Polyploviricotina</taxon>
        <taxon>Insthoviricetes</taxon>
        <taxon>Articulavirales</taxon>
        <taxon>Orthomyxoviridae</taxon>
    </lineage>
</organism>
<dbReference type="GO" id="GO:0039694">
    <property type="term" value="P:viral RNA genome replication"/>
    <property type="evidence" value="ECO:0007669"/>
    <property type="project" value="InterPro"/>
</dbReference>
<dbReference type="InterPro" id="IPR001009">
    <property type="entry name" value="PA/PA-X"/>
</dbReference>
<evidence type="ECO:0000313" key="1">
    <source>
        <dbReference type="EMBL" id="UDY81331.1"/>
    </source>
</evidence>
<protein>
    <submittedName>
        <fullName evidence="1">Polymerase subunit PA</fullName>
    </submittedName>
</protein>
<name>A0A8K1QWC9_9ORTO</name>
<dbReference type="EMBL" id="MZ822019">
    <property type="protein sequence ID" value="UDY81331.1"/>
    <property type="molecule type" value="Viral_cRNA"/>
</dbReference>
<proteinExistence type="predicted"/>
<sequence>MEVQAPAFVANEVWQLSETQADWNSISDGYTRRVIECLKYMIYCQISNDHKHRNMSRYIFLKWHNKEFAEQIAEENGVSVRQLAEGGLLDKKLRVVIRVRLVISLSTEADHTLQLETNEVLIVIDKTGRLNVSSPGVIDKAQSQLCSSCMVKCTQWFSSQNQEQLLDLVLSTGHSTHVTIPKLLAGLLIKDSDLTFIPDTTTKGEDSTLLGKPWTQMKKLPKFDLNEDKQPQHWKPFLIACDSRYTMSEFASDQVVCKEISDRVETVVLKRQGHTGNDEVQTIMTSLKFYADGGNRRHIESCDIKSFGVNLKRKKKMKYEQLYGTPSEEEWKRADYPIEHKSMPKWVPEELNDLDKKDSVEWIELERPYTHCELDEISEDIADKFLEAVTCTWAAAVMEKWVTASTKVYQELNTDRNKVTFLPISTRRCIYGTPMTQLWGFVCLGPHHLKHDSDRVPLVVLEFVGSDNPRKYPNHAYGYFKYIDAKDPQSVQPFLLRSTSIAKYRLFYFMAMRKCMIQPSSAFSKTVMNNAVLKGKMDLSEDVQVELFIYSDEEHTKLVAARMSALIWATKMLSMHLLMAIWNDNQMEGFLANIRRLHMCRQAMVLKKGVFIPYGSSPESKCQECIINNPIVLYLAKTWNDLPDIYYV</sequence>
<accession>A0A8K1QWC9</accession>
<dbReference type="Pfam" id="PF00603">
    <property type="entry name" value="Flu_PA"/>
    <property type="match status" value="1"/>
</dbReference>